<organism evidence="1 2">
    <name type="scientific">Panicum virgatum</name>
    <name type="common">Blackwell switchgrass</name>
    <dbReference type="NCBI Taxonomy" id="38727"/>
    <lineage>
        <taxon>Eukaryota</taxon>
        <taxon>Viridiplantae</taxon>
        <taxon>Streptophyta</taxon>
        <taxon>Embryophyta</taxon>
        <taxon>Tracheophyta</taxon>
        <taxon>Spermatophyta</taxon>
        <taxon>Magnoliopsida</taxon>
        <taxon>Liliopsida</taxon>
        <taxon>Poales</taxon>
        <taxon>Poaceae</taxon>
        <taxon>PACMAD clade</taxon>
        <taxon>Panicoideae</taxon>
        <taxon>Panicodae</taxon>
        <taxon>Paniceae</taxon>
        <taxon>Panicinae</taxon>
        <taxon>Panicum</taxon>
        <taxon>Panicum sect. Hiantes</taxon>
    </lineage>
</organism>
<protein>
    <submittedName>
        <fullName evidence="1">Uncharacterized protein</fullName>
    </submittedName>
</protein>
<name>A0A8T0QMC2_PANVG</name>
<accession>A0A8T0QMC2</accession>
<reference evidence="1" key="1">
    <citation type="submission" date="2020-05" db="EMBL/GenBank/DDBJ databases">
        <title>WGS assembly of Panicum virgatum.</title>
        <authorList>
            <person name="Lovell J.T."/>
            <person name="Jenkins J."/>
            <person name="Shu S."/>
            <person name="Juenger T.E."/>
            <person name="Schmutz J."/>
        </authorList>
    </citation>
    <scope>NUCLEOTIDE SEQUENCE</scope>
    <source>
        <strain evidence="1">AP13</strain>
    </source>
</reference>
<keyword evidence="2" id="KW-1185">Reference proteome</keyword>
<proteinExistence type="predicted"/>
<evidence type="ECO:0000313" key="2">
    <source>
        <dbReference type="Proteomes" id="UP000823388"/>
    </source>
</evidence>
<gene>
    <name evidence="1" type="ORF">PVAP13_7KG349370</name>
</gene>
<dbReference type="EMBL" id="CM029049">
    <property type="protein sequence ID" value="KAG2574788.1"/>
    <property type="molecule type" value="Genomic_DNA"/>
</dbReference>
<dbReference type="Proteomes" id="UP000823388">
    <property type="component" value="Chromosome 7K"/>
</dbReference>
<sequence>MRHPPPPSFPMFTRLFGGDETWSANISSCLQWLQLYPALPAKMQIGHQPDQLVCRRRFLSRLDDLLTTASVRRPVWWAWHAQMRTNSNAQVERPFLFFWIRT</sequence>
<dbReference type="AlphaFoldDB" id="A0A8T0QMC2"/>
<evidence type="ECO:0000313" key="1">
    <source>
        <dbReference type="EMBL" id="KAG2574788.1"/>
    </source>
</evidence>
<comment type="caution">
    <text evidence="1">The sequence shown here is derived from an EMBL/GenBank/DDBJ whole genome shotgun (WGS) entry which is preliminary data.</text>
</comment>